<dbReference type="PANTHER" id="PTHR23319">
    <property type="entry name" value="GRAM DOMAIN CONTAINING 1B, ISOFORM E"/>
    <property type="match status" value="1"/>
</dbReference>
<dbReference type="GO" id="GO:0032541">
    <property type="term" value="C:cortical endoplasmic reticulum"/>
    <property type="evidence" value="ECO:0007669"/>
    <property type="project" value="TreeGrafter"/>
</dbReference>
<dbReference type="InterPro" id="IPR051482">
    <property type="entry name" value="Cholesterol_transport"/>
</dbReference>
<dbReference type="GO" id="GO:0120015">
    <property type="term" value="F:sterol transfer activity"/>
    <property type="evidence" value="ECO:0007669"/>
    <property type="project" value="TreeGrafter"/>
</dbReference>
<evidence type="ECO:0000256" key="1">
    <source>
        <dbReference type="ARBA" id="ARBA00004167"/>
    </source>
</evidence>
<dbReference type="GO" id="GO:0032934">
    <property type="term" value="F:sterol binding"/>
    <property type="evidence" value="ECO:0007669"/>
    <property type="project" value="TreeGrafter"/>
</dbReference>
<reference evidence="10" key="1">
    <citation type="submission" date="2019-04" db="EMBL/GenBank/DDBJ databases">
        <title>Friends and foes A comparative genomics studyof 23 Aspergillus species from section Flavi.</title>
        <authorList>
            <consortium name="DOE Joint Genome Institute"/>
            <person name="Kjaerbolling I."/>
            <person name="Vesth T."/>
            <person name="Frisvad J.C."/>
            <person name="Nybo J.L."/>
            <person name="Theobald S."/>
            <person name="Kildgaard S."/>
            <person name="Isbrandt T."/>
            <person name="Kuo A."/>
            <person name="Sato A."/>
            <person name="Lyhne E.K."/>
            <person name="Kogle M.E."/>
            <person name="Wiebenga A."/>
            <person name="Kun R.S."/>
            <person name="Lubbers R.J."/>
            <person name="Makela M.R."/>
            <person name="Barry K."/>
            <person name="Chovatia M."/>
            <person name="Clum A."/>
            <person name="Daum C."/>
            <person name="Haridas S."/>
            <person name="He G."/>
            <person name="LaButti K."/>
            <person name="Lipzen A."/>
            <person name="Mondo S."/>
            <person name="Riley R."/>
            <person name="Salamov A."/>
            <person name="Simmons B.A."/>
            <person name="Magnuson J.K."/>
            <person name="Henrissat B."/>
            <person name="Mortensen U.H."/>
            <person name="Larsen T.O."/>
            <person name="Devries R.P."/>
            <person name="Grigoriev I.V."/>
            <person name="Machida M."/>
            <person name="Baker S.E."/>
            <person name="Andersen M.R."/>
        </authorList>
    </citation>
    <scope>NUCLEOTIDE SEQUENCE [LARGE SCALE GENOMIC DNA]</scope>
    <source>
        <strain evidence="10">CBS 130015</strain>
    </source>
</reference>
<dbReference type="SMART" id="SM00568">
    <property type="entry name" value="GRAM"/>
    <property type="match status" value="1"/>
</dbReference>
<keyword evidence="5 7" id="KW-0472">Membrane</keyword>
<accession>A0A5N6W8P4</accession>
<dbReference type="InterPro" id="IPR004182">
    <property type="entry name" value="GRAM"/>
</dbReference>
<dbReference type="PROSITE" id="PS51778">
    <property type="entry name" value="VAST"/>
    <property type="match status" value="1"/>
</dbReference>
<dbReference type="Pfam" id="PF02893">
    <property type="entry name" value="GRAM"/>
    <property type="match status" value="1"/>
</dbReference>
<evidence type="ECO:0000256" key="7">
    <source>
        <dbReference type="SAM" id="Phobius"/>
    </source>
</evidence>
<evidence type="ECO:0000256" key="4">
    <source>
        <dbReference type="ARBA" id="ARBA00022989"/>
    </source>
</evidence>
<dbReference type="GO" id="GO:0005739">
    <property type="term" value="C:mitochondrion"/>
    <property type="evidence" value="ECO:0007669"/>
    <property type="project" value="TreeGrafter"/>
</dbReference>
<evidence type="ECO:0000256" key="2">
    <source>
        <dbReference type="ARBA" id="ARBA00006582"/>
    </source>
</evidence>
<dbReference type="GO" id="GO:0032366">
    <property type="term" value="P:intracellular sterol transport"/>
    <property type="evidence" value="ECO:0007669"/>
    <property type="project" value="TreeGrafter"/>
</dbReference>
<dbReference type="EMBL" id="ML738308">
    <property type="protein sequence ID" value="KAE8316199.1"/>
    <property type="molecule type" value="Genomic_DNA"/>
</dbReference>
<dbReference type="Gene3D" id="2.30.29.30">
    <property type="entry name" value="Pleckstrin-homology domain (PH domain)/Phosphotyrosine-binding domain (PTB)"/>
    <property type="match status" value="1"/>
</dbReference>
<evidence type="ECO:0000256" key="5">
    <source>
        <dbReference type="ARBA" id="ARBA00023136"/>
    </source>
</evidence>
<keyword evidence="3 7" id="KW-0812">Transmembrane</keyword>
<dbReference type="GO" id="GO:0005886">
    <property type="term" value="C:plasma membrane"/>
    <property type="evidence" value="ECO:0007669"/>
    <property type="project" value="TreeGrafter"/>
</dbReference>
<comment type="subcellular location">
    <subcellularLocation>
        <location evidence="1">Membrane</location>
        <topology evidence="1">Single-pass membrane protein</topology>
    </subcellularLocation>
</comment>
<evidence type="ECO:0000256" key="6">
    <source>
        <dbReference type="SAM" id="MobiDB-lite"/>
    </source>
</evidence>
<evidence type="ECO:0000259" key="8">
    <source>
        <dbReference type="PROSITE" id="PS51778"/>
    </source>
</evidence>
<name>A0A5N6W8P4_9EURO</name>
<sequence length="733" mass="83009">MYTSTAYIDSIYKRNLPSLDCVYWQVGPPIPVLDCLKLQQWLRSSMCGLLRQPRSRASLVLFPQTPYQLSIYFLRQVSISSANDIRSCLTTSLENKNRQRQGNRIQHDDSQQHSREKTASKTISPVNVRGANSITLNQLDEMSHLTGLTAANTKRNVDFHRLFRNIPDKDMLAEDYGCALQREIIRAGRVYVSDRHICFCSNILGWTATLVISFAEVVAIEKESTAFIFPNAIAIQTPHDRHVFRSLLNRDATFELLSNIWKTNTPALQSMMKGTAIAPRQQGTARMVEARVTQSKGKNTKLKTIGANMYVAIGDDNTHNLNGLVLTKPQDSQTPTTRSVCNMPTSILNHSDSEGFAYPLIYGPTVRDEFGQYETVVSSGIIPAPLDVFYSLTYGASSGNLIRNLIVKNRKFMKLRFETQRVSLSDDNRTRKYSYSKPTTGFFGPHIKCISTEYLDFLDLDRAIVTTVTTDTLGSPKGVIPRVRTRYLATRGPRNETVLRVSCSLEWRGRTWLKSLIEKHCLDAQAVMGNGVLRYLSAKVMPRDSVDFTSQHGGEERAPRGKNLISPQRTADAVTLQQQSWSPYRNNPLLLRYKNLCFYVAVAVAIVATLLFSVQGFPVLRATSFHSDAPADTCYQDLLSCLGTWKKEHRKFKHESGLEERTLPVFNVPDISQTCQKRLQSLHEEGDVRTLSDEELDKAIETERTRLSILKNSLEKQKLQVKNDGKKRHPWRR</sequence>
<keyword evidence="10" id="KW-1185">Reference proteome</keyword>
<evidence type="ECO:0000256" key="3">
    <source>
        <dbReference type="ARBA" id="ARBA00022692"/>
    </source>
</evidence>
<dbReference type="Pfam" id="PF16016">
    <property type="entry name" value="VASt"/>
    <property type="match status" value="1"/>
</dbReference>
<dbReference type="PANTHER" id="PTHR23319:SF4">
    <property type="entry name" value="GRAM DOMAIN CONTAINING 1B, ISOFORM E"/>
    <property type="match status" value="1"/>
</dbReference>
<organism evidence="9 10">
    <name type="scientific">Aspergillus transmontanensis</name>
    <dbReference type="NCBI Taxonomy" id="1034304"/>
    <lineage>
        <taxon>Eukaryota</taxon>
        <taxon>Fungi</taxon>
        <taxon>Dikarya</taxon>
        <taxon>Ascomycota</taxon>
        <taxon>Pezizomycotina</taxon>
        <taxon>Eurotiomycetes</taxon>
        <taxon>Eurotiomycetidae</taxon>
        <taxon>Eurotiales</taxon>
        <taxon>Aspergillaceae</taxon>
        <taxon>Aspergillus</taxon>
        <taxon>Aspergillus subgen. Circumdati</taxon>
    </lineage>
</organism>
<dbReference type="CDD" id="cd13220">
    <property type="entry name" value="PH-GRAM_GRAMDC"/>
    <property type="match status" value="1"/>
</dbReference>
<gene>
    <name evidence="9" type="ORF">BDV41DRAFT_136734</name>
</gene>
<dbReference type="GO" id="GO:0140268">
    <property type="term" value="C:endoplasmic reticulum-plasma membrane contact site"/>
    <property type="evidence" value="ECO:0007669"/>
    <property type="project" value="TreeGrafter"/>
</dbReference>
<dbReference type="InterPro" id="IPR031968">
    <property type="entry name" value="VASt"/>
</dbReference>
<dbReference type="AlphaFoldDB" id="A0A5N6W8P4"/>
<dbReference type="InterPro" id="IPR011993">
    <property type="entry name" value="PH-like_dom_sf"/>
</dbReference>
<feature type="compositionally biased region" description="Basic and acidic residues" evidence="6">
    <location>
        <begin position="105"/>
        <end position="119"/>
    </location>
</feature>
<feature type="domain" description="VASt" evidence="8">
    <location>
        <begin position="373"/>
        <end position="540"/>
    </location>
</feature>
<feature type="region of interest" description="Disordered" evidence="6">
    <location>
        <begin position="96"/>
        <end position="122"/>
    </location>
</feature>
<keyword evidence="4 7" id="KW-1133">Transmembrane helix</keyword>
<dbReference type="GO" id="GO:0005789">
    <property type="term" value="C:endoplasmic reticulum membrane"/>
    <property type="evidence" value="ECO:0007669"/>
    <property type="project" value="TreeGrafter"/>
</dbReference>
<dbReference type="Proteomes" id="UP000325433">
    <property type="component" value="Unassembled WGS sequence"/>
</dbReference>
<feature type="transmembrane region" description="Helical" evidence="7">
    <location>
        <begin position="596"/>
        <end position="617"/>
    </location>
</feature>
<comment type="similarity">
    <text evidence="2">Belongs to the YSP2 family.</text>
</comment>
<evidence type="ECO:0000313" key="10">
    <source>
        <dbReference type="Proteomes" id="UP000325433"/>
    </source>
</evidence>
<proteinExistence type="inferred from homology"/>
<evidence type="ECO:0000313" key="9">
    <source>
        <dbReference type="EMBL" id="KAE8316199.1"/>
    </source>
</evidence>
<protein>
    <recommendedName>
        <fullName evidence="8">VASt domain-containing protein</fullName>
    </recommendedName>
</protein>